<dbReference type="PANTHER" id="PTHR31302">
    <property type="entry name" value="TRANSMEMBRANE PROTEIN WITH METALLOPHOSPHOESTERASE DOMAIN-RELATED"/>
    <property type="match status" value="1"/>
</dbReference>
<dbReference type="GO" id="GO:0009245">
    <property type="term" value="P:lipid A biosynthetic process"/>
    <property type="evidence" value="ECO:0007669"/>
    <property type="project" value="TreeGrafter"/>
</dbReference>
<dbReference type="InterPro" id="IPR004843">
    <property type="entry name" value="Calcineurin-like_PHP"/>
</dbReference>
<name>I4EEM2_9BACT</name>
<accession>I4EEM2</accession>
<dbReference type="Gene3D" id="3.60.21.10">
    <property type="match status" value="1"/>
</dbReference>
<evidence type="ECO:0000313" key="5">
    <source>
        <dbReference type="Proteomes" id="UP000004221"/>
    </source>
</evidence>
<keyword evidence="2" id="KW-0378">Hydrolase</keyword>
<reference evidence="4 5" key="1">
    <citation type="journal article" date="2012" name="ISME J.">
        <title>Nitrification expanded: discovery, physiology and genomics of a nitrite-oxidizing bacterium from the phylum Chloroflexi.</title>
        <authorList>
            <person name="Sorokin D.Y."/>
            <person name="Lucker S."/>
            <person name="Vejmelkova D."/>
            <person name="Kostrikina N.A."/>
            <person name="Kleerebezem R."/>
            <person name="Rijpstra W.I."/>
            <person name="Damste J.S."/>
            <person name="Le Paslier D."/>
            <person name="Muyzer G."/>
            <person name="Wagner M."/>
            <person name="van Loosdrecht M.C."/>
            <person name="Daims H."/>
        </authorList>
    </citation>
    <scope>NUCLEOTIDE SEQUENCE [LARGE SCALE GENOMIC DNA]</scope>
    <source>
        <strain evidence="5">none</strain>
    </source>
</reference>
<dbReference type="GO" id="GO:0016020">
    <property type="term" value="C:membrane"/>
    <property type="evidence" value="ECO:0007669"/>
    <property type="project" value="GOC"/>
</dbReference>
<keyword evidence="1" id="KW-0479">Metal-binding</keyword>
<dbReference type="InterPro" id="IPR029052">
    <property type="entry name" value="Metallo-depent_PP-like"/>
</dbReference>
<gene>
    <name evidence="4" type="ORF">NITHO_1910009</name>
</gene>
<organism evidence="4 5">
    <name type="scientific">Nitrolancea hollandica Lb</name>
    <dbReference type="NCBI Taxonomy" id="1129897"/>
    <lineage>
        <taxon>Bacteria</taxon>
        <taxon>Pseudomonadati</taxon>
        <taxon>Thermomicrobiota</taxon>
        <taxon>Thermomicrobia</taxon>
        <taxon>Sphaerobacterales</taxon>
        <taxon>Sphaerobacterineae</taxon>
        <taxon>Sphaerobacteraceae</taxon>
        <taxon>Nitrolancea</taxon>
    </lineage>
</organism>
<evidence type="ECO:0000256" key="2">
    <source>
        <dbReference type="ARBA" id="ARBA00022801"/>
    </source>
</evidence>
<dbReference type="Pfam" id="PF00149">
    <property type="entry name" value="Metallophos"/>
    <property type="match status" value="1"/>
</dbReference>
<dbReference type="GO" id="GO:0008758">
    <property type="term" value="F:UDP-2,3-diacylglucosamine hydrolase activity"/>
    <property type="evidence" value="ECO:0007669"/>
    <property type="project" value="TreeGrafter"/>
</dbReference>
<feature type="domain" description="Calcineurin-like phosphoesterase" evidence="3">
    <location>
        <begin position="3"/>
        <end position="206"/>
    </location>
</feature>
<dbReference type="EMBL" id="CAGS01000103">
    <property type="protein sequence ID" value="CCF83134.1"/>
    <property type="molecule type" value="Genomic_DNA"/>
</dbReference>
<dbReference type="OrthoDB" id="9783437at2"/>
<dbReference type="SUPFAM" id="SSF56300">
    <property type="entry name" value="Metallo-dependent phosphatases"/>
    <property type="match status" value="1"/>
</dbReference>
<sequence>MIRLGAIADIHARAGREFELQAMFAYAGAHADILIIAGDLTDTGHEDDARVLGRILDTVSIPVVGVLGNHDFNQNREAGVRQVLEDHGMIILDGTGWTFEHDGVRLGIGGAVGFGGGFRPYNVVPFGEPGWKDFYDKIMAETEKLDRGLLAVRDADYVIGVTHYSPSIDTMGHEPEQLYMFLGSSELGDALERHHAFLGIHGHAHRGRYEGHTPNGVPVFNVAMPIIGRPLIWKLSHRERSPRPESMLVGAGSAAD</sequence>
<dbReference type="Proteomes" id="UP000004221">
    <property type="component" value="Unassembled WGS sequence"/>
</dbReference>
<dbReference type="GO" id="GO:0046872">
    <property type="term" value="F:metal ion binding"/>
    <property type="evidence" value="ECO:0007669"/>
    <property type="project" value="UniProtKB-KW"/>
</dbReference>
<evidence type="ECO:0000256" key="1">
    <source>
        <dbReference type="ARBA" id="ARBA00022723"/>
    </source>
</evidence>
<dbReference type="InterPro" id="IPR051158">
    <property type="entry name" value="Metallophosphoesterase_sf"/>
</dbReference>
<keyword evidence="5" id="KW-1185">Reference proteome</keyword>
<comment type="caution">
    <text evidence="4">The sequence shown here is derived from an EMBL/GenBank/DDBJ whole genome shotgun (WGS) entry which is preliminary data.</text>
</comment>
<dbReference type="AlphaFoldDB" id="I4EEM2"/>
<evidence type="ECO:0000259" key="3">
    <source>
        <dbReference type="Pfam" id="PF00149"/>
    </source>
</evidence>
<protein>
    <recommendedName>
        <fullName evidence="3">Calcineurin-like phosphoesterase domain-containing protein</fullName>
    </recommendedName>
</protein>
<evidence type="ECO:0000313" key="4">
    <source>
        <dbReference type="EMBL" id="CCF83134.1"/>
    </source>
</evidence>
<proteinExistence type="predicted"/>
<dbReference type="RefSeq" id="WP_008475950.1">
    <property type="nucleotide sequence ID" value="NZ_CAGS01000103.1"/>
</dbReference>
<dbReference type="PANTHER" id="PTHR31302:SF31">
    <property type="entry name" value="PHOSPHODIESTERASE YAEI"/>
    <property type="match status" value="1"/>
</dbReference>